<feature type="coiled-coil region" evidence="1">
    <location>
        <begin position="108"/>
        <end position="135"/>
    </location>
</feature>
<keyword evidence="3" id="KW-1185">Reference proteome</keyword>
<dbReference type="STRING" id="266762.HQ36_05675"/>
<evidence type="ECO:0000256" key="1">
    <source>
        <dbReference type="SAM" id="Coils"/>
    </source>
</evidence>
<dbReference type="Proteomes" id="UP000030134">
    <property type="component" value="Unassembled WGS sequence"/>
</dbReference>
<accession>A0A0A2G5P8</accession>
<name>A0A0A2G5P8_9PORP</name>
<gene>
    <name evidence="2" type="ORF">HQ36_05675</name>
</gene>
<evidence type="ECO:0000313" key="2">
    <source>
        <dbReference type="EMBL" id="KGN97752.1"/>
    </source>
</evidence>
<evidence type="ECO:0000313" key="3">
    <source>
        <dbReference type="Proteomes" id="UP000030134"/>
    </source>
</evidence>
<dbReference type="SUPFAM" id="SSF158568">
    <property type="entry name" value="AF1862-like"/>
    <property type="match status" value="1"/>
</dbReference>
<keyword evidence="1" id="KW-0175">Coiled coil</keyword>
<reference evidence="2 3" key="1">
    <citation type="submission" date="2014-08" db="EMBL/GenBank/DDBJ databases">
        <title>Porphyromonas gingivicanis strain:COT-022_OH1391 Genome sequencing.</title>
        <authorList>
            <person name="Wallis C."/>
            <person name="Deusch O."/>
            <person name="O'Flynn C."/>
            <person name="Davis I."/>
            <person name="Jospin G."/>
            <person name="Darling A.E."/>
            <person name="Coil D.A."/>
            <person name="Alexiev A."/>
            <person name="Horsfall A."/>
            <person name="Kirkwood N."/>
            <person name="Harris S."/>
            <person name="Eisen J.A."/>
        </authorList>
    </citation>
    <scope>NUCLEOTIDE SEQUENCE [LARGE SCALE GENOMIC DNA]</scope>
    <source>
        <strain evidence="3">COT-022 OH1391</strain>
    </source>
</reference>
<sequence length="161" mass="18273">MNKKVIQNLIPKAMQAIEYVEVQLKKKESSKPELTKIVDPQTHKFEKVHEGYINALGPTIIQSGLLPTLIFYNKEKRTLWLRALYYMAVDGEEKMTNNSPAAIIELVIDKKGGSIEELEGKAKEWERKILEYAVALKLALRTFVAEEPETSNTEQQKGGAQ</sequence>
<comment type="caution">
    <text evidence="2">The sequence shown here is derived from an EMBL/GenBank/DDBJ whole genome shotgun (WGS) entry which is preliminary data.</text>
</comment>
<dbReference type="eggNOG" id="ENOG5033C3X">
    <property type="taxonomic scope" value="Bacteria"/>
</dbReference>
<dbReference type="RefSeq" id="WP_036884281.1">
    <property type="nucleotide sequence ID" value="NZ_JQZW01000009.1"/>
</dbReference>
<proteinExistence type="predicted"/>
<dbReference type="AlphaFoldDB" id="A0A0A2G5P8"/>
<dbReference type="OrthoDB" id="1012356at2"/>
<protein>
    <submittedName>
        <fullName evidence="2">CRISPR-associated protein</fullName>
    </submittedName>
</protein>
<dbReference type="EMBL" id="JQZW01000009">
    <property type="protein sequence ID" value="KGN97752.1"/>
    <property type="molecule type" value="Genomic_DNA"/>
</dbReference>
<dbReference type="InterPro" id="IPR023101">
    <property type="entry name" value="AF1862-like_dom_sf"/>
</dbReference>
<organism evidence="2 3">
    <name type="scientific">Porphyromonas gingivicanis</name>
    <dbReference type="NCBI Taxonomy" id="266762"/>
    <lineage>
        <taxon>Bacteria</taxon>
        <taxon>Pseudomonadati</taxon>
        <taxon>Bacteroidota</taxon>
        <taxon>Bacteroidia</taxon>
        <taxon>Bacteroidales</taxon>
        <taxon>Porphyromonadaceae</taxon>
        <taxon>Porphyromonas</taxon>
    </lineage>
</organism>